<reference evidence="2 3" key="1">
    <citation type="submission" date="2017-09" db="EMBL/GenBank/DDBJ databases">
        <title>Large-scale bioinformatics analysis of Bacillus genomes uncovers conserved roles of natural products in bacterial physiology.</title>
        <authorList>
            <consortium name="Agbiome Team Llc"/>
            <person name="Bleich R.M."/>
            <person name="Grubbs K.J."/>
            <person name="Santa Maria K.C."/>
            <person name="Allen S.E."/>
            <person name="Farag S."/>
            <person name="Shank E.A."/>
            <person name="Bowers A."/>
        </authorList>
    </citation>
    <scope>NUCLEOTIDE SEQUENCE [LARGE SCALE GENOMIC DNA]</scope>
    <source>
        <strain evidence="2 3">AFS044250</strain>
    </source>
</reference>
<evidence type="ECO:0000313" key="2">
    <source>
        <dbReference type="EMBL" id="PHD67125.1"/>
    </source>
</evidence>
<dbReference type="Proteomes" id="UP000225997">
    <property type="component" value="Unassembled WGS sequence"/>
</dbReference>
<name>A0A2B5Y6H2_9BACI</name>
<sequence>MKKIKRNALQCRKCGDVIESKFTRDFKYCSCRSIAVDGGLEYGRMTGDPEDIIELYEFEEEKED</sequence>
<feature type="domain" description="DUF7695" evidence="1">
    <location>
        <begin position="3"/>
        <end position="58"/>
    </location>
</feature>
<proteinExistence type="predicted"/>
<protein>
    <recommendedName>
        <fullName evidence="1">DUF7695 domain-containing protein</fullName>
    </recommendedName>
</protein>
<comment type="caution">
    <text evidence="2">The sequence shown here is derived from an EMBL/GenBank/DDBJ whole genome shotgun (WGS) entry which is preliminary data.</text>
</comment>
<dbReference type="Pfam" id="PF24749">
    <property type="entry name" value="DUF7695"/>
    <property type="match status" value="1"/>
</dbReference>
<gene>
    <name evidence="2" type="ORF">COF40_19950</name>
</gene>
<accession>A0A2B5Y6H2</accession>
<organism evidence="2 3">
    <name type="scientific">Bacillus toyonensis</name>
    <dbReference type="NCBI Taxonomy" id="155322"/>
    <lineage>
        <taxon>Bacteria</taxon>
        <taxon>Bacillati</taxon>
        <taxon>Bacillota</taxon>
        <taxon>Bacilli</taxon>
        <taxon>Bacillales</taxon>
        <taxon>Bacillaceae</taxon>
        <taxon>Bacillus</taxon>
        <taxon>Bacillus cereus group</taxon>
    </lineage>
</organism>
<dbReference type="InterPro" id="IPR056112">
    <property type="entry name" value="DUF7695"/>
</dbReference>
<dbReference type="AlphaFoldDB" id="A0A2B5Y6H2"/>
<dbReference type="EMBL" id="NUSQ01000095">
    <property type="protein sequence ID" value="PHD67125.1"/>
    <property type="molecule type" value="Genomic_DNA"/>
</dbReference>
<evidence type="ECO:0000259" key="1">
    <source>
        <dbReference type="Pfam" id="PF24749"/>
    </source>
</evidence>
<evidence type="ECO:0000313" key="3">
    <source>
        <dbReference type="Proteomes" id="UP000225997"/>
    </source>
</evidence>